<feature type="binding site" evidence="7">
    <location>
        <position position="74"/>
    </location>
    <ligand>
        <name>Fe(3+)</name>
        <dbReference type="ChEBI" id="CHEBI:29034"/>
    </ligand>
</feature>
<evidence type="ECO:0000256" key="1">
    <source>
        <dbReference type="ARBA" id="ARBA00012864"/>
    </source>
</evidence>
<dbReference type="SUPFAM" id="SSF51338">
    <property type="entry name" value="Composite domain of metallo-dependent hydrolases"/>
    <property type="match status" value="1"/>
</dbReference>
<keyword evidence="5 7" id="KW-0862">Zinc</keyword>
<evidence type="ECO:0000256" key="3">
    <source>
        <dbReference type="ARBA" id="ARBA00022801"/>
    </source>
</evidence>
<comment type="caution">
    <text evidence="9">The sequence shown here is derived from an EMBL/GenBank/DDBJ whole genome shotgun (WGS) entry which is preliminary data.</text>
</comment>
<keyword evidence="7" id="KW-0963">Cytoplasm</keyword>
<evidence type="ECO:0000313" key="9">
    <source>
        <dbReference type="EMBL" id="KAA9131810.1"/>
    </source>
</evidence>
<dbReference type="GO" id="GO:0008270">
    <property type="term" value="F:zinc ion binding"/>
    <property type="evidence" value="ECO:0007669"/>
    <property type="project" value="UniProtKB-UniRule"/>
</dbReference>
<feature type="binding site" evidence="7">
    <location>
        <position position="242"/>
    </location>
    <ligand>
        <name>Fe(3+)</name>
        <dbReference type="ChEBI" id="CHEBI:29034"/>
    </ligand>
</feature>
<keyword evidence="10" id="KW-1185">Reference proteome</keyword>
<dbReference type="EC" id="3.5.2.7" evidence="1 7"/>
<dbReference type="FunFam" id="3.20.20.140:FF:000007">
    <property type="entry name" value="Imidazolonepropionase"/>
    <property type="match status" value="1"/>
</dbReference>
<dbReference type="InterPro" id="IPR032466">
    <property type="entry name" value="Metal_Hydrolase"/>
</dbReference>
<dbReference type="PANTHER" id="PTHR42752">
    <property type="entry name" value="IMIDAZOLONEPROPIONASE"/>
    <property type="match status" value="1"/>
</dbReference>
<feature type="binding site" evidence="7">
    <location>
        <position position="72"/>
    </location>
    <ligand>
        <name>Zn(2+)</name>
        <dbReference type="ChEBI" id="CHEBI:29105"/>
    </ligand>
</feature>
<evidence type="ECO:0000256" key="2">
    <source>
        <dbReference type="ARBA" id="ARBA00022723"/>
    </source>
</evidence>
<dbReference type="Gene3D" id="3.20.20.140">
    <property type="entry name" value="Metal-dependent hydrolases"/>
    <property type="match status" value="1"/>
</dbReference>
<keyword evidence="2 7" id="KW-0479">Metal-binding</keyword>
<gene>
    <name evidence="7" type="primary">hutI</name>
    <name evidence="9" type="ORF">F3N42_06415</name>
</gene>
<feature type="binding site" evidence="7">
    <location>
        <position position="318"/>
    </location>
    <ligand>
        <name>N-formimidoyl-L-glutamate</name>
        <dbReference type="ChEBI" id="CHEBI:58928"/>
    </ligand>
</feature>
<keyword evidence="3 7" id="KW-0378">Hydrolase</keyword>
<dbReference type="PANTHER" id="PTHR42752:SF1">
    <property type="entry name" value="IMIDAZOLONEPROPIONASE-RELATED"/>
    <property type="match status" value="1"/>
</dbReference>
<comment type="function">
    <text evidence="7">Catalyzes the hydrolytic cleavage of the carbon-nitrogen bond in imidazolone-5-propanoate to yield N-formimidoyl-L-glutamate. It is the third step in the universal histidine degradation pathway.</text>
</comment>
<dbReference type="NCBIfam" id="TIGR01224">
    <property type="entry name" value="hutI"/>
    <property type="match status" value="1"/>
</dbReference>
<evidence type="ECO:0000256" key="7">
    <source>
        <dbReference type="HAMAP-Rule" id="MF_00372"/>
    </source>
</evidence>
<proteinExistence type="inferred from homology"/>
<feature type="binding site" evidence="7">
    <location>
        <position position="72"/>
    </location>
    <ligand>
        <name>Fe(3+)</name>
        <dbReference type="ChEBI" id="CHEBI:29034"/>
    </ligand>
</feature>
<dbReference type="GO" id="GO:0019557">
    <property type="term" value="P:L-histidine catabolic process to glutamate and formate"/>
    <property type="evidence" value="ECO:0007669"/>
    <property type="project" value="UniProtKB-UniPathway"/>
</dbReference>
<dbReference type="GO" id="GO:0019556">
    <property type="term" value="P:L-histidine catabolic process to glutamate and formamide"/>
    <property type="evidence" value="ECO:0007669"/>
    <property type="project" value="UniProtKB-UniRule"/>
</dbReference>
<feature type="binding site" evidence="7">
    <location>
        <position position="321"/>
    </location>
    <ligand>
        <name>4-imidazolone-5-propanoate</name>
        <dbReference type="ChEBI" id="CHEBI:77893"/>
    </ligand>
</feature>
<comment type="cofactor">
    <cofactor evidence="7">
        <name>Zn(2+)</name>
        <dbReference type="ChEBI" id="CHEBI:29105"/>
    </cofactor>
    <cofactor evidence="7">
        <name>Fe(3+)</name>
        <dbReference type="ChEBI" id="CHEBI:29034"/>
    </cofactor>
    <text evidence="7">Binds 1 zinc or iron ion per subunit.</text>
</comment>
<dbReference type="InterPro" id="IPR005920">
    <property type="entry name" value="HutI"/>
</dbReference>
<dbReference type="InterPro" id="IPR006680">
    <property type="entry name" value="Amidohydro-rel"/>
</dbReference>
<name>A0A5N0TA46_9GAMM</name>
<organism evidence="9 10">
    <name type="scientific">Marinihelvus fidelis</name>
    <dbReference type="NCBI Taxonomy" id="2613842"/>
    <lineage>
        <taxon>Bacteria</taxon>
        <taxon>Pseudomonadati</taxon>
        <taxon>Pseudomonadota</taxon>
        <taxon>Gammaproteobacteria</taxon>
        <taxon>Chromatiales</taxon>
        <taxon>Wenzhouxiangellaceae</taxon>
        <taxon>Marinihelvus</taxon>
    </lineage>
</organism>
<dbReference type="AlphaFoldDB" id="A0A5N0TA46"/>
<dbReference type="Pfam" id="PF01979">
    <property type="entry name" value="Amidohydro_1"/>
    <property type="match status" value="1"/>
</dbReference>
<evidence type="ECO:0000256" key="6">
    <source>
        <dbReference type="ARBA" id="ARBA00023004"/>
    </source>
</evidence>
<feature type="binding site" evidence="7">
    <location>
        <position position="316"/>
    </location>
    <ligand>
        <name>Zn(2+)</name>
        <dbReference type="ChEBI" id="CHEBI:29105"/>
    </ligand>
</feature>
<protein>
    <recommendedName>
        <fullName evidence="1 7">Imidazolonepropionase</fullName>
        <ecNumber evidence="1 7">3.5.2.7</ecNumber>
    </recommendedName>
    <alternativeName>
        <fullName evidence="7">Imidazolone-5-propionate hydrolase</fullName>
    </alternativeName>
</protein>
<keyword evidence="6 7" id="KW-0408">Iron</keyword>
<feature type="binding site" evidence="7">
    <location>
        <position position="81"/>
    </location>
    <ligand>
        <name>4-imidazolone-5-propanoate</name>
        <dbReference type="ChEBI" id="CHEBI:77893"/>
    </ligand>
</feature>
<feature type="binding site" evidence="7">
    <location>
        <position position="320"/>
    </location>
    <ligand>
        <name>N-formimidoyl-L-glutamate</name>
        <dbReference type="ChEBI" id="CHEBI:58928"/>
    </ligand>
</feature>
<dbReference type="RefSeq" id="WP_150863601.1">
    <property type="nucleotide sequence ID" value="NZ_VYXP01000004.1"/>
</dbReference>
<feature type="binding site" evidence="7">
    <location>
        <position position="177"/>
    </location>
    <ligand>
        <name>4-imidazolone-5-propanoate</name>
        <dbReference type="ChEBI" id="CHEBI:77893"/>
    </ligand>
</feature>
<dbReference type="InterPro" id="IPR011059">
    <property type="entry name" value="Metal-dep_hydrolase_composite"/>
</dbReference>
<evidence type="ECO:0000313" key="10">
    <source>
        <dbReference type="Proteomes" id="UP000325372"/>
    </source>
</evidence>
<reference evidence="9 10" key="1">
    <citation type="submission" date="2019-09" db="EMBL/GenBank/DDBJ databases">
        <title>Wenzhouxiangella sp. Genome sequencing and assembly.</title>
        <authorList>
            <person name="Zhang R."/>
        </authorList>
    </citation>
    <scope>NUCLEOTIDE SEQUENCE [LARGE SCALE GENOMIC DNA]</scope>
    <source>
        <strain evidence="9 10">W260</strain>
    </source>
</reference>
<comment type="catalytic activity">
    <reaction evidence="7">
        <text>4-imidazolone-5-propanoate + H2O = N-formimidoyl-L-glutamate</text>
        <dbReference type="Rhea" id="RHEA:23660"/>
        <dbReference type="ChEBI" id="CHEBI:15377"/>
        <dbReference type="ChEBI" id="CHEBI:58928"/>
        <dbReference type="ChEBI" id="CHEBI:77893"/>
        <dbReference type="EC" id="3.5.2.7"/>
    </reaction>
</comment>
<dbReference type="GO" id="GO:0005506">
    <property type="term" value="F:iron ion binding"/>
    <property type="evidence" value="ECO:0007669"/>
    <property type="project" value="UniProtKB-UniRule"/>
</dbReference>
<feature type="binding site" evidence="7">
    <location>
        <position position="144"/>
    </location>
    <ligand>
        <name>4-imidazolone-5-propanoate</name>
        <dbReference type="ChEBI" id="CHEBI:77893"/>
    </ligand>
</feature>
<dbReference type="Proteomes" id="UP000325372">
    <property type="component" value="Unassembled WGS sequence"/>
</dbReference>
<feature type="binding site" evidence="7">
    <location>
        <position position="74"/>
    </location>
    <ligand>
        <name>Zn(2+)</name>
        <dbReference type="ChEBI" id="CHEBI:29105"/>
    </ligand>
</feature>
<feature type="binding site" evidence="7">
    <location>
        <position position="316"/>
    </location>
    <ligand>
        <name>Fe(3+)</name>
        <dbReference type="ChEBI" id="CHEBI:29034"/>
    </ligand>
</feature>
<dbReference type="UniPathway" id="UPA00379">
    <property type="reaction ID" value="UER00551"/>
</dbReference>
<feature type="binding site" evidence="7">
    <location>
        <position position="144"/>
    </location>
    <ligand>
        <name>N-formimidoyl-L-glutamate</name>
        <dbReference type="ChEBI" id="CHEBI:58928"/>
    </ligand>
</feature>
<accession>A0A5N0TA46</accession>
<evidence type="ECO:0000256" key="5">
    <source>
        <dbReference type="ARBA" id="ARBA00022833"/>
    </source>
</evidence>
<dbReference type="EMBL" id="VYXP01000004">
    <property type="protein sequence ID" value="KAA9131810.1"/>
    <property type="molecule type" value="Genomic_DNA"/>
</dbReference>
<keyword evidence="4 7" id="KW-0369">Histidine metabolism</keyword>
<dbReference type="HAMAP" id="MF_00372">
    <property type="entry name" value="HutI"/>
    <property type="match status" value="1"/>
</dbReference>
<feature type="binding site" evidence="7">
    <location>
        <position position="242"/>
    </location>
    <ligand>
        <name>Zn(2+)</name>
        <dbReference type="ChEBI" id="CHEBI:29105"/>
    </ligand>
</feature>
<dbReference type="SUPFAM" id="SSF51556">
    <property type="entry name" value="Metallo-dependent hydrolases"/>
    <property type="match status" value="1"/>
</dbReference>
<sequence length="404" mass="43438">MSLRLTGIGQLATCPADNPQGDAGLVNDAELVIADGRVAWAGPAAQLPRQWASTEPWDCQGRLVIPGLVDCHTHLCFGGWRGDEFEMRLQGHSYQEIAAAGGGIRHTVKHTRAASRQALIDKARSALDDMLALGVTTVECKSGYGLEPETELRQLRTYRQLDADHPVDLVPTFLGAHVIPDEYAANRSAYIELLCQDMLPRIAADGLAEFSDVFVEQGAYGLDEARQVLATARELGMGLKVHADQLSDGGGAALAAEMGAVSAEHLEYASEDGLRAMARAGTVAVSLPLASLYLREHYMPARDALSAGCRVAVATDFNPGSAPSYHLPLAMLLACINQSMTPQESLMGATTIAARAIARHDRIGSLRPGYLADIAVIDAPELNHWLYHFRPNACIARFKSGIEY</sequence>
<evidence type="ECO:0000256" key="4">
    <source>
        <dbReference type="ARBA" id="ARBA00022808"/>
    </source>
</evidence>
<dbReference type="GO" id="GO:0005737">
    <property type="term" value="C:cytoplasm"/>
    <property type="evidence" value="ECO:0007669"/>
    <property type="project" value="UniProtKB-SubCell"/>
</dbReference>
<comment type="subcellular location">
    <subcellularLocation>
        <location evidence="7">Cytoplasm</location>
    </subcellularLocation>
</comment>
<feature type="domain" description="Amidohydrolase-related" evidence="8">
    <location>
        <begin position="63"/>
        <end position="385"/>
    </location>
</feature>
<dbReference type="Gene3D" id="2.30.40.10">
    <property type="entry name" value="Urease, subunit C, domain 1"/>
    <property type="match status" value="1"/>
</dbReference>
<comment type="pathway">
    <text evidence="7">Amino-acid degradation; L-histidine degradation into L-glutamate; N-formimidoyl-L-glutamate from L-histidine: step 3/3.</text>
</comment>
<dbReference type="GO" id="GO:0050480">
    <property type="term" value="F:imidazolonepropionase activity"/>
    <property type="evidence" value="ECO:0007669"/>
    <property type="project" value="UniProtKB-UniRule"/>
</dbReference>
<feature type="binding site" evidence="7">
    <location>
        <position position="245"/>
    </location>
    <ligand>
        <name>4-imidazolone-5-propanoate</name>
        <dbReference type="ChEBI" id="CHEBI:77893"/>
    </ligand>
</feature>
<comment type="similarity">
    <text evidence="7">Belongs to the metallo-dependent hydrolases superfamily. HutI family.</text>
</comment>
<evidence type="ECO:0000259" key="8">
    <source>
        <dbReference type="Pfam" id="PF01979"/>
    </source>
</evidence>